<evidence type="ECO:0000256" key="1">
    <source>
        <dbReference type="SAM" id="MobiDB-lite"/>
    </source>
</evidence>
<dbReference type="SUPFAM" id="SSF52540">
    <property type="entry name" value="P-loop containing nucleoside triphosphate hydrolases"/>
    <property type="match status" value="1"/>
</dbReference>
<dbReference type="OrthoDB" id="271259at2759"/>
<reference evidence="3" key="2">
    <citation type="journal article" date="2018" name="BMC Genomics">
        <title>A manually annotated Actinidia chinensis var. chinensis (kiwifruit) genome highlights the challenges associated with draft genomes and gene prediction in plants.</title>
        <authorList>
            <person name="Pilkington S.M."/>
            <person name="Crowhurst R."/>
            <person name="Hilario E."/>
            <person name="Nardozza S."/>
            <person name="Fraser L."/>
            <person name="Peng Y."/>
            <person name="Gunaseelan K."/>
            <person name="Simpson R."/>
            <person name="Tahir J."/>
            <person name="Deroles S.C."/>
            <person name="Templeton K."/>
            <person name="Luo Z."/>
            <person name="Davy M."/>
            <person name="Cheng C."/>
            <person name="McNeilage M."/>
            <person name="Scaglione D."/>
            <person name="Liu Y."/>
            <person name="Zhang Q."/>
            <person name="Datson P."/>
            <person name="De Silva N."/>
            <person name="Gardiner S.E."/>
            <person name="Bassett H."/>
            <person name="Chagne D."/>
            <person name="McCallum J."/>
            <person name="Dzierzon H."/>
            <person name="Deng C."/>
            <person name="Wang Y.Y."/>
            <person name="Barron L."/>
            <person name="Manako K."/>
            <person name="Bowen J."/>
            <person name="Foster T.M."/>
            <person name="Erridge Z.A."/>
            <person name="Tiffin H."/>
            <person name="Waite C.N."/>
            <person name="Davies K.M."/>
            <person name="Grierson E.P."/>
            <person name="Laing W.A."/>
            <person name="Kirk R."/>
            <person name="Chen X."/>
            <person name="Wood M."/>
            <person name="Montefiori M."/>
            <person name="Brummell D.A."/>
            <person name="Schwinn K.E."/>
            <person name="Catanach A."/>
            <person name="Fullerton C."/>
            <person name="Li D."/>
            <person name="Meiyalaghan S."/>
            <person name="Nieuwenhuizen N."/>
            <person name="Read N."/>
            <person name="Prakash R."/>
            <person name="Hunter D."/>
            <person name="Zhang H."/>
            <person name="McKenzie M."/>
            <person name="Knabel M."/>
            <person name="Harris A."/>
            <person name="Allan A.C."/>
            <person name="Gleave A."/>
            <person name="Chen A."/>
            <person name="Janssen B.J."/>
            <person name="Plunkett B."/>
            <person name="Ampomah-Dwamena C."/>
            <person name="Voogd C."/>
            <person name="Leif D."/>
            <person name="Lafferty D."/>
            <person name="Souleyre E.J.F."/>
            <person name="Varkonyi-Gasic E."/>
            <person name="Gambi F."/>
            <person name="Hanley J."/>
            <person name="Yao J.L."/>
            <person name="Cheung J."/>
            <person name="David K.M."/>
            <person name="Warren B."/>
            <person name="Marsh K."/>
            <person name="Snowden K.C."/>
            <person name="Lin-Wang K."/>
            <person name="Brian L."/>
            <person name="Martinez-Sanchez M."/>
            <person name="Wang M."/>
            <person name="Ileperuma N."/>
            <person name="Macnee N."/>
            <person name="Campin R."/>
            <person name="McAtee P."/>
            <person name="Drummond R.S.M."/>
            <person name="Espley R.V."/>
            <person name="Ireland H.S."/>
            <person name="Wu R."/>
            <person name="Atkinson R.G."/>
            <person name="Karunairetnam S."/>
            <person name="Bulley S."/>
            <person name="Chunkath S."/>
            <person name="Hanley Z."/>
            <person name="Storey R."/>
            <person name="Thrimawithana A.H."/>
            <person name="Thomson S."/>
            <person name="David C."/>
            <person name="Testolin R."/>
            <person name="Huang H."/>
            <person name="Hellens R.P."/>
            <person name="Schaffer R.J."/>
        </authorList>
    </citation>
    <scope>NUCLEOTIDE SEQUENCE [LARGE SCALE GENOMIC DNA]</scope>
    <source>
        <strain evidence="3">cv. Red5</strain>
    </source>
</reference>
<keyword evidence="3" id="KW-1185">Reference proteome</keyword>
<dbReference type="OMA" id="IYFMDEE"/>
<protein>
    <submittedName>
        <fullName evidence="2">2-phosphoglycerate kinase</fullName>
    </submittedName>
</protein>
<dbReference type="EMBL" id="NKQK01000002">
    <property type="protein sequence ID" value="PSS34375.1"/>
    <property type="molecule type" value="Genomic_DNA"/>
</dbReference>
<reference evidence="2 3" key="1">
    <citation type="submission" date="2017-07" db="EMBL/GenBank/DDBJ databases">
        <title>An improved, manually edited Actinidia chinensis var. chinensis (kiwifruit) genome highlights the challenges associated with draft genomes and gene prediction in plants.</title>
        <authorList>
            <person name="Pilkington S."/>
            <person name="Crowhurst R."/>
            <person name="Hilario E."/>
            <person name="Nardozza S."/>
            <person name="Fraser L."/>
            <person name="Peng Y."/>
            <person name="Gunaseelan K."/>
            <person name="Simpson R."/>
            <person name="Tahir J."/>
            <person name="Deroles S."/>
            <person name="Templeton K."/>
            <person name="Luo Z."/>
            <person name="Davy M."/>
            <person name="Cheng C."/>
            <person name="Mcneilage M."/>
            <person name="Scaglione D."/>
            <person name="Liu Y."/>
            <person name="Zhang Q."/>
            <person name="Datson P."/>
            <person name="De Silva N."/>
            <person name="Gardiner S."/>
            <person name="Bassett H."/>
            <person name="Chagne D."/>
            <person name="Mccallum J."/>
            <person name="Dzierzon H."/>
            <person name="Deng C."/>
            <person name="Wang Y.-Y."/>
            <person name="Barron N."/>
            <person name="Manako K."/>
            <person name="Bowen J."/>
            <person name="Foster T."/>
            <person name="Erridge Z."/>
            <person name="Tiffin H."/>
            <person name="Waite C."/>
            <person name="Davies K."/>
            <person name="Grierson E."/>
            <person name="Laing W."/>
            <person name="Kirk R."/>
            <person name="Chen X."/>
            <person name="Wood M."/>
            <person name="Montefiori M."/>
            <person name="Brummell D."/>
            <person name="Schwinn K."/>
            <person name="Catanach A."/>
            <person name="Fullerton C."/>
            <person name="Li D."/>
            <person name="Meiyalaghan S."/>
            <person name="Nieuwenhuizen N."/>
            <person name="Read N."/>
            <person name="Prakash R."/>
            <person name="Hunter D."/>
            <person name="Zhang H."/>
            <person name="Mckenzie M."/>
            <person name="Knabel M."/>
            <person name="Harris A."/>
            <person name="Allan A."/>
            <person name="Chen A."/>
            <person name="Janssen B."/>
            <person name="Plunkett B."/>
            <person name="Dwamena C."/>
            <person name="Voogd C."/>
            <person name="Leif D."/>
            <person name="Lafferty D."/>
            <person name="Souleyre E."/>
            <person name="Varkonyi-Gasic E."/>
            <person name="Gambi F."/>
            <person name="Hanley J."/>
            <person name="Yao J.-L."/>
            <person name="Cheung J."/>
            <person name="David K."/>
            <person name="Warren B."/>
            <person name="Marsh K."/>
            <person name="Snowden K."/>
            <person name="Lin-Wang K."/>
            <person name="Brian L."/>
            <person name="Martinez-Sanchez M."/>
            <person name="Wang M."/>
            <person name="Ileperuma N."/>
            <person name="Macnee N."/>
            <person name="Campin R."/>
            <person name="Mcatee P."/>
            <person name="Drummond R."/>
            <person name="Espley R."/>
            <person name="Ireland H."/>
            <person name="Wu R."/>
            <person name="Atkinson R."/>
            <person name="Karunairetnam S."/>
            <person name="Bulley S."/>
            <person name="Chunkath S."/>
            <person name="Hanley Z."/>
            <person name="Storey R."/>
            <person name="Thrimawithana A."/>
            <person name="Thomson S."/>
            <person name="David C."/>
            <person name="Testolin R."/>
        </authorList>
    </citation>
    <scope>NUCLEOTIDE SEQUENCE [LARGE SCALE GENOMIC DNA]</scope>
    <source>
        <strain evidence="3">cv. Red5</strain>
        <tissue evidence="2">Young leaf</tissue>
    </source>
</reference>
<dbReference type="PANTHER" id="PTHR33477">
    <property type="entry name" value="P-LOOP NTPASE DOMAIN-CONTAINING PROTEIN LPA1 HOMOLOG 1"/>
    <property type="match status" value="1"/>
</dbReference>
<proteinExistence type="predicted"/>
<dbReference type="AlphaFoldDB" id="A0A2R6RWK1"/>
<dbReference type="GO" id="GO:0016301">
    <property type="term" value="F:kinase activity"/>
    <property type="evidence" value="ECO:0007669"/>
    <property type="project" value="UniProtKB-KW"/>
</dbReference>
<keyword evidence="2" id="KW-0418">Kinase</keyword>
<sequence>MKKKGVLIADHISRSEEHEEEEEEEEANRMDVAVPVVKSSTRNASSKYDFVKVKVWLGDNADHYYVLSRFLLSRMLTVTKIPNHVAIKIALELKKLLIDNSLLDVSQSDLETNLFKLMQRRGYGEEYINRYKMMTRFHHQRVPLVILVCGTACVGKSTIATQLAQRLNLPNVLQTDMVYELLRTATDAPLASSPVWARVFSSSEELITEFCRECRIVRKGLAGDLKKAMKDGKPIIIEGIHLDPSIYLMDDENKLSVDVPAKVEKPDSLTSNDKNEVKVESNSSIVCGNRSENSTCSPQNSSSVEKIHGDLLNKVSDCLESISVAACVSDDKGETTRDPETERNPPVKKEKSGVEPIIVPIVLKMTEFDHEALLEEWIYTRTFNDKCLIQDKDKLISNLKTIQDYLCSFTSQGLTVVNISATTFPQTLDWLHSYLLQCIEQGISSVSGRSEMRPAEN</sequence>
<dbReference type="Gene3D" id="3.40.50.300">
    <property type="entry name" value="P-loop containing nucleotide triphosphate hydrolases"/>
    <property type="match status" value="1"/>
</dbReference>
<evidence type="ECO:0000313" key="3">
    <source>
        <dbReference type="Proteomes" id="UP000241394"/>
    </source>
</evidence>
<dbReference type="STRING" id="1590841.A0A2R6RWK1"/>
<dbReference type="Pfam" id="PF13238">
    <property type="entry name" value="AAA_18"/>
    <property type="match status" value="1"/>
</dbReference>
<dbReference type="FunCoup" id="A0A2R6RWK1">
    <property type="interactions" value="1444"/>
</dbReference>
<dbReference type="Proteomes" id="UP000241394">
    <property type="component" value="Chromosome LG2"/>
</dbReference>
<dbReference type="InParanoid" id="A0A2R6RWK1"/>
<evidence type="ECO:0000313" key="2">
    <source>
        <dbReference type="EMBL" id="PSS34375.1"/>
    </source>
</evidence>
<feature type="region of interest" description="Disordered" evidence="1">
    <location>
        <begin position="330"/>
        <end position="351"/>
    </location>
</feature>
<dbReference type="InterPro" id="IPR027417">
    <property type="entry name" value="P-loop_NTPase"/>
</dbReference>
<name>A0A2R6RWK1_ACTCC</name>
<gene>
    <name evidence="2" type="ORF">CEY00_Acc01474</name>
</gene>
<organism evidence="2 3">
    <name type="scientific">Actinidia chinensis var. chinensis</name>
    <name type="common">Chinese soft-hair kiwi</name>
    <dbReference type="NCBI Taxonomy" id="1590841"/>
    <lineage>
        <taxon>Eukaryota</taxon>
        <taxon>Viridiplantae</taxon>
        <taxon>Streptophyta</taxon>
        <taxon>Embryophyta</taxon>
        <taxon>Tracheophyta</taxon>
        <taxon>Spermatophyta</taxon>
        <taxon>Magnoliopsida</taxon>
        <taxon>eudicotyledons</taxon>
        <taxon>Gunneridae</taxon>
        <taxon>Pentapetalae</taxon>
        <taxon>asterids</taxon>
        <taxon>Ericales</taxon>
        <taxon>Actinidiaceae</taxon>
        <taxon>Actinidia</taxon>
    </lineage>
</organism>
<feature type="region of interest" description="Disordered" evidence="1">
    <location>
        <begin position="1"/>
        <end position="28"/>
    </location>
</feature>
<comment type="caution">
    <text evidence="2">The sequence shown here is derived from an EMBL/GenBank/DDBJ whole genome shotgun (WGS) entry which is preliminary data.</text>
</comment>
<accession>A0A2R6RWK1</accession>
<dbReference type="Gramene" id="PSS34375">
    <property type="protein sequence ID" value="PSS34375"/>
    <property type="gene ID" value="CEY00_Acc01474"/>
</dbReference>
<keyword evidence="2" id="KW-0808">Transferase</keyword>
<dbReference type="PANTHER" id="PTHR33477:SF2">
    <property type="entry name" value="2-PHOSPHOGLYCERATE KINASE"/>
    <property type="match status" value="1"/>
</dbReference>